<feature type="region of interest" description="Disordered" evidence="13">
    <location>
        <begin position="173"/>
        <end position="283"/>
    </location>
</feature>
<feature type="region of interest" description="Disordered" evidence="13">
    <location>
        <begin position="858"/>
        <end position="888"/>
    </location>
</feature>
<keyword evidence="6" id="KW-0808">Transferase</keyword>
<dbReference type="InterPro" id="IPR000719">
    <property type="entry name" value="Prot_kinase_dom"/>
</dbReference>
<dbReference type="GO" id="GO:0045719">
    <property type="term" value="P:negative regulation of glycogen biosynthetic process"/>
    <property type="evidence" value="ECO:0007669"/>
    <property type="project" value="TreeGrafter"/>
</dbReference>
<evidence type="ECO:0000256" key="10">
    <source>
        <dbReference type="ARBA" id="ARBA00047899"/>
    </source>
</evidence>
<feature type="compositionally biased region" description="Polar residues" evidence="13">
    <location>
        <begin position="743"/>
        <end position="761"/>
    </location>
</feature>
<dbReference type="FunFam" id="1.10.510.10:FF:000320">
    <property type="entry name" value="Serine/threonine protein kinase"/>
    <property type="match status" value="1"/>
</dbReference>
<dbReference type="SUPFAM" id="SSF56112">
    <property type="entry name" value="Protein kinase-like (PK-like)"/>
    <property type="match status" value="1"/>
</dbReference>
<dbReference type="EC" id="2.7.11.1" evidence="2"/>
<feature type="domain" description="PAS" evidence="15">
    <location>
        <begin position="436"/>
        <end position="471"/>
    </location>
</feature>
<keyword evidence="5" id="KW-0597">Phosphoprotein</keyword>
<name>A0A1X2IH62_9FUNG</name>
<comment type="catalytic activity">
    <reaction evidence="11">
        <text>L-seryl-[protein] + ATP = O-phospho-L-seryl-[protein] + ADP + H(+)</text>
        <dbReference type="Rhea" id="RHEA:17989"/>
        <dbReference type="Rhea" id="RHEA-COMP:9863"/>
        <dbReference type="Rhea" id="RHEA-COMP:11604"/>
        <dbReference type="ChEBI" id="CHEBI:15378"/>
        <dbReference type="ChEBI" id="CHEBI:29999"/>
        <dbReference type="ChEBI" id="CHEBI:30616"/>
        <dbReference type="ChEBI" id="CHEBI:83421"/>
        <dbReference type="ChEBI" id="CHEBI:456216"/>
        <dbReference type="EC" id="2.7.11.1"/>
    </reaction>
</comment>
<evidence type="ECO:0000256" key="1">
    <source>
        <dbReference type="ARBA" id="ARBA00004496"/>
    </source>
</evidence>
<keyword evidence="9 12" id="KW-0067">ATP-binding</keyword>
<dbReference type="InterPro" id="IPR011009">
    <property type="entry name" value="Kinase-like_dom_sf"/>
</dbReference>
<dbReference type="GO" id="GO:0005829">
    <property type="term" value="C:cytosol"/>
    <property type="evidence" value="ECO:0007669"/>
    <property type="project" value="TreeGrafter"/>
</dbReference>
<evidence type="ECO:0000256" key="5">
    <source>
        <dbReference type="ARBA" id="ARBA00022553"/>
    </source>
</evidence>
<dbReference type="GO" id="GO:0004674">
    <property type="term" value="F:protein serine/threonine kinase activity"/>
    <property type="evidence" value="ECO:0007669"/>
    <property type="project" value="UniProtKB-KW"/>
</dbReference>
<evidence type="ECO:0000256" key="3">
    <source>
        <dbReference type="ARBA" id="ARBA00022490"/>
    </source>
</evidence>
<dbReference type="Proteomes" id="UP000193560">
    <property type="component" value="Unassembled WGS sequence"/>
</dbReference>
<evidence type="ECO:0000256" key="8">
    <source>
        <dbReference type="ARBA" id="ARBA00022777"/>
    </source>
</evidence>
<dbReference type="GO" id="GO:0035556">
    <property type="term" value="P:intracellular signal transduction"/>
    <property type="evidence" value="ECO:0007669"/>
    <property type="project" value="TreeGrafter"/>
</dbReference>
<comment type="subcellular location">
    <subcellularLocation>
        <location evidence="1">Cytoplasm</location>
    </subcellularLocation>
</comment>
<dbReference type="OrthoDB" id="10252171at2759"/>
<evidence type="ECO:0000256" key="13">
    <source>
        <dbReference type="SAM" id="MobiDB-lite"/>
    </source>
</evidence>
<protein>
    <recommendedName>
        <fullName evidence="2">non-specific serine/threonine protein kinase</fullName>
        <ecNumber evidence="2">2.7.11.1</ecNumber>
    </recommendedName>
</protein>
<dbReference type="STRING" id="90262.A0A1X2IH62"/>
<dbReference type="Pfam" id="PF00069">
    <property type="entry name" value="Pkinase"/>
    <property type="match status" value="1"/>
</dbReference>
<keyword evidence="4" id="KW-0723">Serine/threonine-protein kinase</keyword>
<comment type="caution">
    <text evidence="16">The sequence shown here is derived from an EMBL/GenBank/DDBJ whole genome shotgun (WGS) entry which is preliminary data.</text>
</comment>
<dbReference type="GO" id="GO:0005524">
    <property type="term" value="F:ATP binding"/>
    <property type="evidence" value="ECO:0007669"/>
    <property type="project" value="UniProtKB-UniRule"/>
</dbReference>
<dbReference type="GO" id="GO:0005634">
    <property type="term" value="C:nucleus"/>
    <property type="evidence" value="ECO:0007669"/>
    <property type="project" value="TreeGrafter"/>
</dbReference>
<accession>A0A1X2IH62</accession>
<feature type="compositionally biased region" description="Basic and acidic residues" evidence="13">
    <location>
        <begin position="273"/>
        <end position="283"/>
    </location>
</feature>
<feature type="domain" description="Protein kinase" evidence="14">
    <location>
        <begin position="916"/>
        <end position="1174"/>
    </location>
</feature>
<evidence type="ECO:0000256" key="11">
    <source>
        <dbReference type="ARBA" id="ARBA00048679"/>
    </source>
</evidence>
<evidence type="ECO:0000313" key="17">
    <source>
        <dbReference type="Proteomes" id="UP000193560"/>
    </source>
</evidence>
<dbReference type="PANTHER" id="PTHR24346:SF51">
    <property type="entry name" value="PAS DOMAIN-CONTAINING SERINE_THREONINE-PROTEIN KINASE"/>
    <property type="match status" value="1"/>
</dbReference>
<keyword evidence="8" id="KW-0418">Kinase</keyword>
<dbReference type="Gene3D" id="1.10.510.10">
    <property type="entry name" value="Transferase(Phosphotransferase) domain 1"/>
    <property type="match status" value="1"/>
</dbReference>
<dbReference type="PROSITE" id="PS00108">
    <property type="entry name" value="PROTEIN_KINASE_ST"/>
    <property type="match status" value="1"/>
</dbReference>
<sequence length="1175" mass="131077">MKDNLSGAKNLETSSNINLNCFDDRSMKDEMENLTLVPDGLIRLREHTSEQSTTSSRLTNNTIYTKDGSLSRTCSEQSDLAIRRTLSSVSTSTLSTPPTDVTKFPQDSLHSFRFSSTTSTDLVALRKRVMTRSIDFMKHSAQGGWKAPETLPGHYSSTTLLASMDKRRNKTRSMGYTQPTEFYDTNCLSSSGNSSSTSAHSLKQRKSRRNSLPGIGEDNGIGSQHASPSTRTLSSSSSASTSTTESSTTSSTGATTPAGNTSVSKSTNQFGGDNHDQSDDLDHQQPSLALIPHPALHNPTRFLPQNQAILTTYDDWKIILSNNIASLVLVGGGNGTSSSYSRPSSLVGRSVLDYVDDSFRSRLQAMIKKRRQELVHLEDSAGGMVLVCGNVLPIVKEDGTKSAASLWLKEKRNDSGSSVYIWIFEEVFETVTHVSIDAKGLICYVDRGIKELLDYVPESLMGKSIDTLIPSLSMDNSNNSNNNNNSGYPWNNINQYKYFGCRTRLGAHLPIITKMLNVSTNEPLKDEQSPQQQPLYSSNCYTIRITSIPMIAGLVTIRQDGIIEGCNDVFVKYMFGYSQEELVTGKKSIADLMPQFPDILRSLRRDDLLQHGIIINNIICRKLIADFAKTNPTPPTCNTHGTKRLTQTPNGQPLPILVAIHRDGTEFEIQLQLKLAEESDDGICALWITFDRDSTLSRVGHKMGGPALEIKQHNGLGLPMAKRDERIIDEEDEEDGEEYDNNRIGSNDYDSSLVSSTSTIDNENKSNKNDVDTKYAQDHNKGIQQQQQQQQNEKSDPIRIPSATDTKYSYSSSQSTKTAHDTSGFGSNNGGGSLSVTRPSCDTDLPRVITSFSRPTFSTFNQQQQQQQDYTSSPTSPSTPYSPTTFYGNRPRAFSTASATMPEYAAQTHALSINDYEILDEIGQGAYGLVKLAVLKKDESQKKVVIKYVIKSRILVDCWTRDRKLGMVPAEIHILHTLRKIPHNNCGDMMDYFEDDDYYYIVMELHGAGMDLFDYIELKDTMHESEIQSIFKQIAMAVRHLHTHKIVHRDIKDENVVLDQNGGIRLIDFGSAAYIRSGRRYETFVGTLDYAAPEILRGQTYEGPPQDVWALGILLYTLVYRENPFYDIDEIMARELRVPFIFSDGQSVDLIKKMLDRDVSKRLTVHQVLEHPWLA</sequence>
<proteinExistence type="predicted"/>
<evidence type="ECO:0000256" key="2">
    <source>
        <dbReference type="ARBA" id="ARBA00012513"/>
    </source>
</evidence>
<dbReference type="InterPro" id="IPR000014">
    <property type="entry name" value="PAS"/>
</dbReference>
<dbReference type="AlphaFoldDB" id="A0A1X2IH62"/>
<dbReference type="FunFam" id="3.30.200.20:FF:000314">
    <property type="entry name" value="Serine/threonine protein kinase"/>
    <property type="match status" value="1"/>
</dbReference>
<dbReference type="EMBL" id="MCGE01000011">
    <property type="protein sequence ID" value="ORZ16372.1"/>
    <property type="molecule type" value="Genomic_DNA"/>
</dbReference>
<evidence type="ECO:0000259" key="14">
    <source>
        <dbReference type="PROSITE" id="PS50011"/>
    </source>
</evidence>
<dbReference type="PROSITE" id="PS50011">
    <property type="entry name" value="PROTEIN_KINASE_DOM"/>
    <property type="match status" value="1"/>
</dbReference>
<feature type="region of interest" description="Disordered" evidence="13">
    <location>
        <begin position="731"/>
        <end position="841"/>
    </location>
</feature>
<evidence type="ECO:0000259" key="15">
    <source>
        <dbReference type="PROSITE" id="PS50112"/>
    </source>
</evidence>
<evidence type="ECO:0000313" key="16">
    <source>
        <dbReference type="EMBL" id="ORZ16372.1"/>
    </source>
</evidence>
<dbReference type="InterPro" id="IPR008271">
    <property type="entry name" value="Ser/Thr_kinase_AS"/>
</dbReference>
<dbReference type="Gene3D" id="3.30.200.20">
    <property type="entry name" value="Phosphorylase Kinase, domain 1"/>
    <property type="match status" value="1"/>
</dbReference>
<feature type="compositionally biased region" description="Low complexity" evidence="13">
    <location>
        <begin position="189"/>
        <end position="201"/>
    </location>
</feature>
<feature type="compositionally biased region" description="Low complexity" evidence="13">
    <location>
        <begin position="858"/>
        <end position="887"/>
    </location>
</feature>
<dbReference type="InterPro" id="IPR017441">
    <property type="entry name" value="Protein_kinase_ATP_BS"/>
</dbReference>
<gene>
    <name evidence="16" type="ORF">BCR42DRAFT_351956</name>
</gene>
<keyword evidence="17" id="KW-1185">Reference proteome</keyword>
<organism evidence="16 17">
    <name type="scientific">Absidia repens</name>
    <dbReference type="NCBI Taxonomy" id="90262"/>
    <lineage>
        <taxon>Eukaryota</taxon>
        <taxon>Fungi</taxon>
        <taxon>Fungi incertae sedis</taxon>
        <taxon>Mucoromycota</taxon>
        <taxon>Mucoromycotina</taxon>
        <taxon>Mucoromycetes</taxon>
        <taxon>Mucorales</taxon>
        <taxon>Cunninghamellaceae</taxon>
        <taxon>Absidia</taxon>
    </lineage>
</organism>
<evidence type="ECO:0000256" key="12">
    <source>
        <dbReference type="PROSITE-ProRule" id="PRU10141"/>
    </source>
</evidence>
<dbReference type="SMART" id="SM00220">
    <property type="entry name" value="S_TKc"/>
    <property type="match status" value="1"/>
</dbReference>
<reference evidence="16 17" key="1">
    <citation type="submission" date="2016-07" db="EMBL/GenBank/DDBJ databases">
        <title>Pervasive Adenine N6-methylation of Active Genes in Fungi.</title>
        <authorList>
            <consortium name="DOE Joint Genome Institute"/>
            <person name="Mondo S.J."/>
            <person name="Dannebaum R.O."/>
            <person name="Kuo R.C."/>
            <person name="Labutti K."/>
            <person name="Haridas S."/>
            <person name="Kuo A."/>
            <person name="Salamov A."/>
            <person name="Ahrendt S.R."/>
            <person name="Lipzen A."/>
            <person name="Sullivan W."/>
            <person name="Andreopoulos W.B."/>
            <person name="Clum A."/>
            <person name="Lindquist E."/>
            <person name="Daum C."/>
            <person name="Ramamoorthy G.K."/>
            <person name="Gryganskyi A."/>
            <person name="Culley D."/>
            <person name="Magnuson J.K."/>
            <person name="James T.Y."/>
            <person name="O'Malley M.A."/>
            <person name="Stajich J.E."/>
            <person name="Spatafora J.W."/>
            <person name="Visel A."/>
            <person name="Grigoriev I.V."/>
        </authorList>
    </citation>
    <scope>NUCLEOTIDE SEQUENCE [LARGE SCALE GENOMIC DNA]</scope>
    <source>
        <strain evidence="16 17">NRRL 1336</strain>
    </source>
</reference>
<feature type="compositionally biased region" description="Low complexity" evidence="13">
    <location>
        <begin position="804"/>
        <end position="817"/>
    </location>
</feature>
<evidence type="ECO:0000256" key="4">
    <source>
        <dbReference type="ARBA" id="ARBA00022527"/>
    </source>
</evidence>
<evidence type="ECO:0000256" key="9">
    <source>
        <dbReference type="ARBA" id="ARBA00022840"/>
    </source>
</evidence>
<keyword evidence="3" id="KW-0963">Cytoplasm</keyword>
<dbReference type="PANTHER" id="PTHR24346">
    <property type="entry name" value="MAP/MICROTUBULE AFFINITY-REGULATING KINASE"/>
    <property type="match status" value="1"/>
</dbReference>
<evidence type="ECO:0000256" key="7">
    <source>
        <dbReference type="ARBA" id="ARBA00022741"/>
    </source>
</evidence>
<dbReference type="Gene3D" id="3.30.450.20">
    <property type="entry name" value="PAS domain"/>
    <property type="match status" value="1"/>
</dbReference>
<keyword evidence="7 12" id="KW-0547">Nucleotide-binding</keyword>
<feature type="compositionally biased region" description="Low complexity" evidence="13">
    <location>
        <begin position="226"/>
        <end position="262"/>
    </location>
</feature>
<comment type="catalytic activity">
    <reaction evidence="10">
        <text>L-threonyl-[protein] + ATP = O-phospho-L-threonyl-[protein] + ADP + H(+)</text>
        <dbReference type="Rhea" id="RHEA:46608"/>
        <dbReference type="Rhea" id="RHEA-COMP:11060"/>
        <dbReference type="Rhea" id="RHEA-COMP:11605"/>
        <dbReference type="ChEBI" id="CHEBI:15378"/>
        <dbReference type="ChEBI" id="CHEBI:30013"/>
        <dbReference type="ChEBI" id="CHEBI:30616"/>
        <dbReference type="ChEBI" id="CHEBI:61977"/>
        <dbReference type="ChEBI" id="CHEBI:456216"/>
        <dbReference type="EC" id="2.7.11.1"/>
    </reaction>
</comment>
<feature type="binding site" evidence="12">
    <location>
        <position position="951"/>
    </location>
    <ligand>
        <name>ATP</name>
        <dbReference type="ChEBI" id="CHEBI:30616"/>
    </ligand>
</feature>
<feature type="compositionally biased region" description="Basic and acidic residues" evidence="13">
    <location>
        <begin position="762"/>
        <end position="781"/>
    </location>
</feature>
<dbReference type="PROSITE" id="PS00107">
    <property type="entry name" value="PROTEIN_KINASE_ATP"/>
    <property type="match status" value="1"/>
</dbReference>
<dbReference type="PROSITE" id="PS50112">
    <property type="entry name" value="PAS"/>
    <property type="match status" value="1"/>
</dbReference>
<evidence type="ECO:0000256" key="6">
    <source>
        <dbReference type="ARBA" id="ARBA00022679"/>
    </source>
</evidence>